<keyword evidence="2" id="KW-1185">Reference proteome</keyword>
<organism evidence="1 2">
    <name type="scientific">Kitasatospora nipponensis</name>
    <dbReference type="NCBI Taxonomy" id="258049"/>
    <lineage>
        <taxon>Bacteria</taxon>
        <taxon>Bacillati</taxon>
        <taxon>Actinomycetota</taxon>
        <taxon>Actinomycetes</taxon>
        <taxon>Kitasatosporales</taxon>
        <taxon>Streptomycetaceae</taxon>
        <taxon>Kitasatospora</taxon>
    </lineage>
</organism>
<sequence>MKQTPLTQLPYPEATDVVDVPTHLQLLATALDSRVYLRFDSTALRDAAITAPQAGQLALITGNGFSYYTGTAWVWVQDRPMAILTVTTPQAAPASGATAATALQFDTAVIDTAGGHVNASASRYTCQAGQGGWYWVRSSVCWAPNATGNRVMSLSVNGTPVPYAQTQGPASAVANWTLTDLNSHVFLKPGDYLETFVGQNSGAALAIVAAGTSMQVRQVHG</sequence>
<name>A0ABN1VS97_9ACTN</name>
<reference evidence="1 2" key="1">
    <citation type="journal article" date="2019" name="Int. J. Syst. Evol. Microbiol.">
        <title>The Global Catalogue of Microorganisms (GCM) 10K type strain sequencing project: providing services to taxonomists for standard genome sequencing and annotation.</title>
        <authorList>
            <consortium name="The Broad Institute Genomics Platform"/>
            <consortium name="The Broad Institute Genome Sequencing Center for Infectious Disease"/>
            <person name="Wu L."/>
            <person name="Ma J."/>
        </authorList>
    </citation>
    <scope>NUCLEOTIDE SEQUENCE [LARGE SCALE GENOMIC DNA]</scope>
    <source>
        <strain evidence="1 2">JCM 13004</strain>
    </source>
</reference>
<dbReference type="InterPro" id="IPR008983">
    <property type="entry name" value="Tumour_necrosis_fac-like_dom"/>
</dbReference>
<dbReference type="Gene3D" id="2.60.120.40">
    <property type="match status" value="1"/>
</dbReference>
<dbReference type="Proteomes" id="UP001500037">
    <property type="component" value="Unassembled WGS sequence"/>
</dbReference>
<evidence type="ECO:0000313" key="2">
    <source>
        <dbReference type="Proteomes" id="UP001500037"/>
    </source>
</evidence>
<accession>A0ABN1VS97</accession>
<gene>
    <name evidence="1" type="ORF">GCM10009665_09560</name>
</gene>
<dbReference type="RefSeq" id="WP_344439534.1">
    <property type="nucleotide sequence ID" value="NZ_BAAALF010000009.1"/>
</dbReference>
<protein>
    <recommendedName>
        <fullName evidence="3">DUF2793 domain-containing protein</fullName>
    </recommendedName>
</protein>
<evidence type="ECO:0000313" key="1">
    <source>
        <dbReference type="EMBL" id="GAA1221438.1"/>
    </source>
</evidence>
<evidence type="ECO:0008006" key="3">
    <source>
        <dbReference type="Google" id="ProtNLM"/>
    </source>
</evidence>
<proteinExistence type="predicted"/>
<comment type="caution">
    <text evidence="1">The sequence shown here is derived from an EMBL/GenBank/DDBJ whole genome shotgun (WGS) entry which is preliminary data.</text>
</comment>
<dbReference type="EMBL" id="BAAALF010000009">
    <property type="protein sequence ID" value="GAA1221438.1"/>
    <property type="molecule type" value="Genomic_DNA"/>
</dbReference>